<evidence type="ECO:0000256" key="1">
    <source>
        <dbReference type="SAM" id="MobiDB-lite"/>
    </source>
</evidence>
<reference evidence="3" key="1">
    <citation type="journal article" date="2017" name="Cell">
        <title>Insights into land plant evolution garnered from the Marchantia polymorpha genome.</title>
        <authorList>
            <person name="Bowman J.L."/>
            <person name="Kohchi T."/>
            <person name="Yamato K.T."/>
            <person name="Jenkins J."/>
            <person name="Shu S."/>
            <person name="Ishizaki K."/>
            <person name="Yamaoka S."/>
            <person name="Nishihama R."/>
            <person name="Nakamura Y."/>
            <person name="Berger F."/>
            <person name="Adam C."/>
            <person name="Aki S.S."/>
            <person name="Althoff F."/>
            <person name="Araki T."/>
            <person name="Arteaga-Vazquez M.A."/>
            <person name="Balasubrmanian S."/>
            <person name="Barry K."/>
            <person name="Bauer D."/>
            <person name="Boehm C.R."/>
            <person name="Briginshaw L."/>
            <person name="Caballero-Perez J."/>
            <person name="Catarino B."/>
            <person name="Chen F."/>
            <person name="Chiyoda S."/>
            <person name="Chovatia M."/>
            <person name="Davies K.M."/>
            <person name="Delmans M."/>
            <person name="Demura T."/>
            <person name="Dierschke T."/>
            <person name="Dolan L."/>
            <person name="Dorantes-Acosta A.E."/>
            <person name="Eklund D.M."/>
            <person name="Florent S.N."/>
            <person name="Flores-Sandoval E."/>
            <person name="Fujiyama A."/>
            <person name="Fukuzawa H."/>
            <person name="Galik B."/>
            <person name="Grimanelli D."/>
            <person name="Grimwood J."/>
            <person name="Grossniklaus U."/>
            <person name="Hamada T."/>
            <person name="Haseloff J."/>
            <person name="Hetherington A.J."/>
            <person name="Higo A."/>
            <person name="Hirakawa Y."/>
            <person name="Hundley H.N."/>
            <person name="Ikeda Y."/>
            <person name="Inoue K."/>
            <person name="Inoue S.I."/>
            <person name="Ishida S."/>
            <person name="Jia Q."/>
            <person name="Kakita M."/>
            <person name="Kanazawa T."/>
            <person name="Kawai Y."/>
            <person name="Kawashima T."/>
            <person name="Kennedy M."/>
            <person name="Kinose K."/>
            <person name="Kinoshita T."/>
            <person name="Kohara Y."/>
            <person name="Koide E."/>
            <person name="Komatsu K."/>
            <person name="Kopischke S."/>
            <person name="Kubo M."/>
            <person name="Kyozuka J."/>
            <person name="Lagercrantz U."/>
            <person name="Lin S.S."/>
            <person name="Lindquist E."/>
            <person name="Lipzen A.M."/>
            <person name="Lu C.W."/>
            <person name="De Luna E."/>
            <person name="Martienssen R.A."/>
            <person name="Minamino N."/>
            <person name="Mizutani M."/>
            <person name="Mizutani M."/>
            <person name="Mochizuki N."/>
            <person name="Monte I."/>
            <person name="Mosher R."/>
            <person name="Nagasaki H."/>
            <person name="Nakagami H."/>
            <person name="Naramoto S."/>
            <person name="Nishitani K."/>
            <person name="Ohtani M."/>
            <person name="Okamoto T."/>
            <person name="Okumura M."/>
            <person name="Phillips J."/>
            <person name="Pollak B."/>
            <person name="Reinders A."/>
            <person name="Rovekamp M."/>
            <person name="Sano R."/>
            <person name="Sawa S."/>
            <person name="Schmid M.W."/>
            <person name="Shirakawa M."/>
            <person name="Solano R."/>
            <person name="Spunde A."/>
            <person name="Suetsugu N."/>
            <person name="Sugano S."/>
            <person name="Sugiyama A."/>
            <person name="Sun R."/>
            <person name="Suzuki Y."/>
            <person name="Takenaka M."/>
            <person name="Takezawa D."/>
            <person name="Tomogane H."/>
            <person name="Tsuzuki M."/>
            <person name="Ueda T."/>
            <person name="Umeda M."/>
            <person name="Ward J.M."/>
            <person name="Watanabe Y."/>
            <person name="Yazaki K."/>
            <person name="Yokoyama R."/>
            <person name="Yoshitake Y."/>
            <person name="Yotsui I."/>
            <person name="Zachgo S."/>
            <person name="Schmutz J."/>
        </authorList>
    </citation>
    <scope>NUCLEOTIDE SEQUENCE [LARGE SCALE GENOMIC DNA]</scope>
    <source>
        <strain evidence="3">Tak-1</strain>
    </source>
</reference>
<name>A0A2R6XB98_MARPO</name>
<organism evidence="2 3">
    <name type="scientific">Marchantia polymorpha</name>
    <name type="common">Common liverwort</name>
    <name type="synonym">Marchantia aquatica</name>
    <dbReference type="NCBI Taxonomy" id="3197"/>
    <lineage>
        <taxon>Eukaryota</taxon>
        <taxon>Viridiplantae</taxon>
        <taxon>Streptophyta</taxon>
        <taxon>Embryophyta</taxon>
        <taxon>Marchantiophyta</taxon>
        <taxon>Marchantiopsida</taxon>
        <taxon>Marchantiidae</taxon>
        <taxon>Marchantiales</taxon>
        <taxon>Marchantiaceae</taxon>
        <taxon>Marchantia</taxon>
    </lineage>
</organism>
<evidence type="ECO:0000313" key="3">
    <source>
        <dbReference type="Proteomes" id="UP000244005"/>
    </source>
</evidence>
<protein>
    <submittedName>
        <fullName evidence="2">Uncharacterized protein</fullName>
    </submittedName>
</protein>
<feature type="region of interest" description="Disordered" evidence="1">
    <location>
        <begin position="68"/>
        <end position="90"/>
    </location>
</feature>
<keyword evidence="3" id="KW-1185">Reference proteome</keyword>
<feature type="compositionally biased region" description="Polar residues" evidence="1">
    <location>
        <begin position="186"/>
        <end position="199"/>
    </location>
</feature>
<feature type="compositionally biased region" description="Gly residues" evidence="1">
    <location>
        <begin position="128"/>
        <end position="143"/>
    </location>
</feature>
<gene>
    <name evidence="2" type="ORF">MARPO_0025s0083</name>
</gene>
<dbReference type="AlphaFoldDB" id="A0A2R6XB98"/>
<feature type="compositionally biased region" description="Basic and acidic residues" evidence="1">
    <location>
        <begin position="167"/>
        <end position="183"/>
    </location>
</feature>
<evidence type="ECO:0000313" key="2">
    <source>
        <dbReference type="EMBL" id="PTQ43393.1"/>
    </source>
</evidence>
<feature type="compositionally biased region" description="Polar residues" evidence="1">
    <location>
        <begin position="146"/>
        <end position="159"/>
    </location>
</feature>
<feature type="compositionally biased region" description="Polar residues" evidence="1">
    <location>
        <begin position="68"/>
        <end position="82"/>
    </location>
</feature>
<accession>A0A2R6XB98</accession>
<dbReference type="Proteomes" id="UP000244005">
    <property type="component" value="Unassembled WGS sequence"/>
</dbReference>
<dbReference type="EMBL" id="KZ772697">
    <property type="protein sequence ID" value="PTQ43393.1"/>
    <property type="molecule type" value="Genomic_DNA"/>
</dbReference>
<feature type="compositionally biased region" description="Basic and acidic residues" evidence="1">
    <location>
        <begin position="16"/>
        <end position="25"/>
    </location>
</feature>
<feature type="region of interest" description="Disordered" evidence="1">
    <location>
        <begin position="1"/>
        <end position="38"/>
    </location>
</feature>
<sequence length="215" mass="23708">MFNFYGSHSEAGAEAEAQRRPEQKGRTRFRSRGWDRDRSCSGQLTQWIWSYSGQWARDMRDRAIGSLTSQHGGQFNRASGSRSRPVDRGIDDREELNMVLRSTAQQVGRVSVGNCVGRRPSPWAERGTCGGGGGGGGGAGAGGKNVAQSGAEQEQQQLTAYRRRRREGGQGEGEGRGGEDVEQQRNAFSRPSRETNWTRQEQELAPWNFTVVVGD</sequence>
<feature type="region of interest" description="Disordered" evidence="1">
    <location>
        <begin position="116"/>
        <end position="202"/>
    </location>
</feature>
<proteinExistence type="predicted"/>